<dbReference type="Proteomes" id="UP000241546">
    <property type="component" value="Unassembled WGS sequence"/>
</dbReference>
<dbReference type="GeneID" id="36598650"/>
<keyword evidence="4" id="KW-1185">Reference proteome</keyword>
<accession>A0A2T4BAC8</accession>
<name>A0A2T4BAC8_9HYPO</name>
<dbReference type="AlphaFoldDB" id="A0A2T4BAC8"/>
<evidence type="ECO:0008006" key="5">
    <source>
        <dbReference type="Google" id="ProtNLM"/>
    </source>
</evidence>
<keyword evidence="2" id="KW-0812">Transmembrane</keyword>
<proteinExistence type="predicted"/>
<feature type="compositionally biased region" description="Basic and acidic residues" evidence="1">
    <location>
        <begin position="49"/>
        <end position="59"/>
    </location>
</feature>
<dbReference type="OrthoDB" id="10593344at2759"/>
<keyword evidence="2" id="KW-1133">Transmembrane helix</keyword>
<gene>
    <name evidence="3" type="ORF">BBK36DRAFT_1118919</name>
</gene>
<dbReference type="EMBL" id="KZ680213">
    <property type="protein sequence ID" value="PTB66277.1"/>
    <property type="molecule type" value="Genomic_DNA"/>
</dbReference>
<dbReference type="RefSeq" id="XP_024749597.1">
    <property type="nucleotide sequence ID" value="XM_024890532.1"/>
</dbReference>
<evidence type="ECO:0000313" key="4">
    <source>
        <dbReference type="Proteomes" id="UP000241546"/>
    </source>
</evidence>
<organism evidence="3 4">
    <name type="scientific">Trichoderma citrinoviride</name>
    <dbReference type="NCBI Taxonomy" id="58853"/>
    <lineage>
        <taxon>Eukaryota</taxon>
        <taxon>Fungi</taxon>
        <taxon>Dikarya</taxon>
        <taxon>Ascomycota</taxon>
        <taxon>Pezizomycotina</taxon>
        <taxon>Sordariomycetes</taxon>
        <taxon>Hypocreomycetidae</taxon>
        <taxon>Hypocreales</taxon>
        <taxon>Hypocreaceae</taxon>
        <taxon>Trichoderma</taxon>
    </lineage>
</organism>
<evidence type="ECO:0000256" key="2">
    <source>
        <dbReference type="SAM" id="Phobius"/>
    </source>
</evidence>
<evidence type="ECO:0000313" key="3">
    <source>
        <dbReference type="EMBL" id="PTB66277.1"/>
    </source>
</evidence>
<sequence length="164" mass="18066">MSSLPEDIGVRDYLAARFFPGLAPADEATATESRRSPSGSPEPQLPAYDDDRPPPKYRTMEELALEDEEEERRTIAQQKRVLLVRLLSFLFCVSIVVLVVAVAIVQANRTRKRKEMELEYQQEVNETSSGLRGPAVDEGLVVSLTAIVFARASTGNATAVPFTA</sequence>
<feature type="transmembrane region" description="Helical" evidence="2">
    <location>
        <begin position="82"/>
        <end position="105"/>
    </location>
</feature>
<reference evidence="4" key="1">
    <citation type="submission" date="2016-07" db="EMBL/GenBank/DDBJ databases">
        <title>Multiple horizontal gene transfer events from other fungi enriched the ability of initially mycotrophic Trichoderma (Ascomycota) to feed on dead plant biomass.</title>
        <authorList>
            <consortium name="DOE Joint Genome Institute"/>
            <person name="Atanasova L."/>
            <person name="Chenthamara K."/>
            <person name="Zhang J."/>
            <person name="Grujic M."/>
            <person name="Henrissat B."/>
            <person name="Kuo A."/>
            <person name="Aerts A."/>
            <person name="Salamov A."/>
            <person name="Lipzen A."/>
            <person name="Labutti K."/>
            <person name="Barry K."/>
            <person name="Miao Y."/>
            <person name="Rahimi M.J."/>
            <person name="Shen Q."/>
            <person name="Grigoriev I.V."/>
            <person name="Kubicek C.P."/>
            <person name="Druzhinina I.S."/>
        </authorList>
    </citation>
    <scope>NUCLEOTIDE SEQUENCE [LARGE SCALE GENOMIC DNA]</scope>
    <source>
        <strain evidence="4">TUCIM 6016</strain>
    </source>
</reference>
<feature type="region of interest" description="Disordered" evidence="1">
    <location>
        <begin position="26"/>
        <end position="59"/>
    </location>
</feature>
<protein>
    <recommendedName>
        <fullName evidence="5">Transmembrane protein</fullName>
    </recommendedName>
</protein>
<keyword evidence="2" id="KW-0472">Membrane</keyword>
<evidence type="ECO:0000256" key="1">
    <source>
        <dbReference type="SAM" id="MobiDB-lite"/>
    </source>
</evidence>